<sequence>MESYVKIEVGRILVDGPAVIFIDPKYLKIVE</sequence>
<name>A0AAW6KIE6_9BACI</name>
<dbReference type="InterPro" id="IPR047901">
    <property type="entry name" value="BC1881-like"/>
</dbReference>
<dbReference type="NCBIfam" id="NF033495">
    <property type="entry name" value="phage_BC1881"/>
    <property type="match status" value="1"/>
</dbReference>
<accession>A0AAW6KIE6</accession>
<organism evidence="1 2">
    <name type="scientific">Bacillus paralicheniformis</name>
    <dbReference type="NCBI Taxonomy" id="1648923"/>
    <lineage>
        <taxon>Bacteria</taxon>
        <taxon>Bacillati</taxon>
        <taxon>Bacillota</taxon>
        <taxon>Bacilli</taxon>
        <taxon>Bacillales</taxon>
        <taxon>Bacillaceae</taxon>
        <taxon>Bacillus</taxon>
    </lineage>
</organism>
<protein>
    <submittedName>
        <fullName evidence="1">BC1881 family protein</fullName>
    </submittedName>
</protein>
<dbReference type="AlphaFoldDB" id="A0AAW6KIE6"/>
<comment type="caution">
    <text evidence="1">The sequence shown here is derived from an EMBL/GenBank/DDBJ whole genome shotgun (WGS) entry which is preliminary data.</text>
</comment>
<dbReference type="Proteomes" id="UP001216709">
    <property type="component" value="Unassembled WGS sequence"/>
</dbReference>
<evidence type="ECO:0000313" key="2">
    <source>
        <dbReference type="Proteomes" id="UP001216709"/>
    </source>
</evidence>
<evidence type="ECO:0000313" key="1">
    <source>
        <dbReference type="EMBL" id="MDE1454401.1"/>
    </source>
</evidence>
<gene>
    <name evidence="1" type="ORF">PVN32_19785</name>
</gene>
<proteinExistence type="predicted"/>
<dbReference type="EMBL" id="JARAFO010000120">
    <property type="protein sequence ID" value="MDE1454401.1"/>
    <property type="molecule type" value="Genomic_DNA"/>
</dbReference>
<reference evidence="1" key="1">
    <citation type="submission" date="2022-12" db="EMBL/GenBank/DDBJ databases">
        <title>Draft Genome Sequences of Bacillus licheniformis and Bacillus paralicheniformis strains isolated from Irish skim milk powders.</title>
        <authorList>
            <person name="Lourenco A."/>
            <person name="Li F."/>
            <person name="Geraldine D."/>
            <person name="Tobin J.T."/>
            <person name="Butler F."/>
            <person name="Jordan K."/>
            <person name="Obrien T."/>
        </authorList>
    </citation>
    <scope>NUCLEOTIDE SEQUENCE</scope>
    <source>
        <strain evidence="1">3370</strain>
    </source>
</reference>